<dbReference type="AlphaFoldDB" id="A0A284VRI1"/>
<reference evidence="3" key="1">
    <citation type="submission" date="2017-06" db="EMBL/GenBank/DDBJ databases">
        <authorList>
            <person name="Cremers G."/>
        </authorList>
    </citation>
    <scope>NUCLEOTIDE SEQUENCE [LARGE SCALE GENOMIC DNA]</scope>
</reference>
<keyword evidence="1" id="KW-1133">Transmembrane helix</keyword>
<evidence type="ECO:0000313" key="3">
    <source>
        <dbReference type="Proteomes" id="UP000218615"/>
    </source>
</evidence>
<evidence type="ECO:0000313" key="2">
    <source>
        <dbReference type="EMBL" id="SNQ61891.1"/>
    </source>
</evidence>
<protein>
    <submittedName>
        <fullName evidence="2">Uncharacterized protein</fullName>
    </submittedName>
</protein>
<name>A0A284VRI1_9EURY</name>
<feature type="transmembrane region" description="Helical" evidence="1">
    <location>
        <begin position="57"/>
        <end position="76"/>
    </location>
</feature>
<accession>A0A284VRI1</accession>
<dbReference type="Proteomes" id="UP000218615">
    <property type="component" value="Unassembled WGS sequence"/>
</dbReference>
<evidence type="ECO:0000256" key="1">
    <source>
        <dbReference type="SAM" id="Phobius"/>
    </source>
</evidence>
<sequence length="79" mass="9625">MTGPQDEFDAVVMPLLNVDEEEARELRNAIMNLNYEELYLPLWRRHEEFMRTTKRTYIILIVLLSIVTALDLIRLFRWW</sequence>
<dbReference type="EMBL" id="FZMP01000198">
    <property type="protein sequence ID" value="SNQ61891.1"/>
    <property type="molecule type" value="Genomic_DNA"/>
</dbReference>
<keyword evidence="1" id="KW-0812">Transmembrane</keyword>
<dbReference type="RefSeq" id="WP_096206520.1">
    <property type="nucleotide sequence ID" value="NZ_FZMP01000198.1"/>
</dbReference>
<organism evidence="2 3">
    <name type="scientific">Candidatus Methanoperedens nitratireducens</name>
    <dbReference type="NCBI Taxonomy" id="1392998"/>
    <lineage>
        <taxon>Archaea</taxon>
        <taxon>Methanobacteriati</taxon>
        <taxon>Methanobacteriota</taxon>
        <taxon>Stenosarchaea group</taxon>
        <taxon>Methanomicrobia</taxon>
        <taxon>Methanosarcinales</taxon>
        <taxon>ANME-2 cluster</taxon>
        <taxon>Candidatus Methanoperedentaceae</taxon>
        <taxon>Candidatus Methanoperedens</taxon>
    </lineage>
</organism>
<keyword evidence="3" id="KW-1185">Reference proteome</keyword>
<proteinExistence type="predicted"/>
<gene>
    <name evidence="2" type="ORF">MNV_510007</name>
</gene>
<keyword evidence="1" id="KW-0472">Membrane</keyword>